<accession>A0A8S1F9P0</accession>
<gene>
    <name evidence="26" type="ORF">CBOVIS_LOCUS10691</name>
</gene>
<dbReference type="Pfam" id="PF01082">
    <property type="entry name" value="Cu2_monooxygen"/>
    <property type="match status" value="1"/>
</dbReference>
<dbReference type="InterPro" id="IPR000720">
    <property type="entry name" value="PHM/PAL"/>
</dbReference>
<feature type="binding site" evidence="19">
    <location>
        <position position="212"/>
    </location>
    <ligand>
        <name>Cu(2+)</name>
        <dbReference type="ChEBI" id="CHEBI:29036"/>
        <label>1</label>
        <note>catalytic</note>
    </ligand>
</feature>
<feature type="signal peptide" evidence="23">
    <location>
        <begin position="1"/>
        <end position="26"/>
    </location>
</feature>
<evidence type="ECO:0000256" key="17">
    <source>
        <dbReference type="ARBA" id="ARBA00023268"/>
    </source>
</evidence>
<evidence type="ECO:0000256" key="2">
    <source>
        <dbReference type="ARBA" id="ARBA00001947"/>
    </source>
</evidence>
<keyword evidence="6" id="KW-0964">Secreted</keyword>
<dbReference type="FunFam" id="2.120.10.30:FF:000083">
    <property type="entry name" value="Peptidyl-glycine alpha-amidating monooxygenase B"/>
    <property type="match status" value="1"/>
</dbReference>
<comment type="subcellular location">
    <subcellularLocation>
        <location evidence="3">Secreted</location>
    </subcellularLocation>
</comment>
<organism evidence="26 27">
    <name type="scientific">Caenorhabditis bovis</name>
    <dbReference type="NCBI Taxonomy" id="2654633"/>
    <lineage>
        <taxon>Eukaryota</taxon>
        <taxon>Metazoa</taxon>
        <taxon>Ecdysozoa</taxon>
        <taxon>Nematoda</taxon>
        <taxon>Chromadorea</taxon>
        <taxon>Rhabditida</taxon>
        <taxon>Rhabditina</taxon>
        <taxon>Rhabditomorpha</taxon>
        <taxon>Rhabditoidea</taxon>
        <taxon>Rhabditidae</taxon>
        <taxon>Peloderinae</taxon>
        <taxon>Caenorhabditis</taxon>
    </lineage>
</organism>
<evidence type="ECO:0000256" key="7">
    <source>
        <dbReference type="ARBA" id="ARBA00022723"/>
    </source>
</evidence>
<keyword evidence="11" id="KW-0560">Oxidoreductase</keyword>
<sequence length="747" mass="83556">MGHVDLRRHLLIFHLWLISTLKCAPAASQDEIQKFTIQMIGYSPTKNDDYVAVSREAIPGYIVGFEPMAHADRIHHILLYGCTTPARDDGFWKGMETCGWGGGSYILYAWARNAPNLVLPKDVAFSVGHDDDGIKYFVLQVHYAQPFAGEVHDFSGVTLHLTQRQPSNLAAVMLFVSGTPIPPGRRQFQNNVTCVYEATTPIHPFAFRTHTHAMGRVVSAYYRHDGRWTKIGARNPQWPQLFEAIPSRLTISAGDQMSASCRFDSHDKNVTITMGSMGSNEMCNFYMMFHWSSKMPNPFPQGAICAQDMPNLMKDYPQEGFELLPPRPELEHHAHQSTTPFGIVEMAKLANLGDVRLGQVAGLAFDNRDNLLVFHRSTRVWDMNTFDNYNRMLDKTPINDHTILMVSYDKHSNTTNVIKKLGKGLFYLPHGIYVDKEDYVYTTDVGAHTVAKWQIDGDTLKLIWRSGELLVPGPDANHYCKPTAITRVGDQLFVTDGYCNSRVVVLDLNGKYVRQFGLPGDEHGQFNVPHDIVSDANGRLLVADRENGRVQQFNTQGHFLSEFKSSMFTNIYSVASHEDYVFMVPGRMNPNHRQDGLSVFVGRAGTGLIEFAFGPKLRGRREQLAAQFGQPHAMRVSTDGDHIFIGDIAEGQPMLWHFKIQHETQPPSSSSADVYWPRVGGAAAAVGSGFNAFVVIVAVGILAFGFMCVRRRLRNLTNGGIAFDKKGFKPLRTEETVGFISDASDSD</sequence>
<evidence type="ECO:0000256" key="9">
    <source>
        <dbReference type="ARBA" id="ARBA00022737"/>
    </source>
</evidence>
<evidence type="ECO:0000256" key="11">
    <source>
        <dbReference type="ARBA" id="ARBA00023002"/>
    </source>
</evidence>
<dbReference type="GO" id="GO:0004598">
    <property type="term" value="F:peptidylamidoglycolate lyase activity"/>
    <property type="evidence" value="ECO:0007669"/>
    <property type="project" value="UniProtKB-EC"/>
</dbReference>
<dbReference type="Proteomes" id="UP000494206">
    <property type="component" value="Unassembled WGS sequence"/>
</dbReference>
<evidence type="ECO:0000256" key="16">
    <source>
        <dbReference type="ARBA" id="ARBA00023239"/>
    </source>
</evidence>
<keyword evidence="27" id="KW-1185">Reference proteome</keyword>
<feature type="disulfide bond" evidence="20">
    <location>
        <begin position="261"/>
        <end position="283"/>
    </location>
</feature>
<dbReference type="AlphaFoldDB" id="A0A8S1F9P0"/>
<keyword evidence="10" id="KW-0862">Zinc</keyword>
<dbReference type="PANTHER" id="PTHR10680:SF14">
    <property type="entry name" value="PEPTIDYL-GLYCINE ALPHA-AMIDATING MONOOXYGENASE"/>
    <property type="match status" value="1"/>
</dbReference>
<keyword evidence="15" id="KW-0325">Glycoprotein</keyword>
<feature type="repeat" description="NHL" evidence="21">
    <location>
        <begin position="513"/>
        <end position="556"/>
    </location>
</feature>
<evidence type="ECO:0000256" key="18">
    <source>
        <dbReference type="ARBA" id="ARBA00048431"/>
    </source>
</evidence>
<feature type="chain" id="PRO_5035814145" description="Peptidylglycine monooxygenase" evidence="23">
    <location>
        <begin position="27"/>
        <end position="747"/>
    </location>
</feature>
<feature type="domain" description="Copper type II ascorbate-dependent monooxygenase C-terminal" evidence="25">
    <location>
        <begin position="170"/>
        <end position="309"/>
    </location>
</feature>
<dbReference type="GO" id="GO:0004504">
    <property type="term" value="F:peptidylglycine monooxygenase activity"/>
    <property type="evidence" value="ECO:0007669"/>
    <property type="project" value="UniProtKB-EC"/>
</dbReference>
<evidence type="ECO:0000259" key="25">
    <source>
        <dbReference type="Pfam" id="PF03712"/>
    </source>
</evidence>
<dbReference type="Gene3D" id="2.60.120.310">
    <property type="entry name" value="Copper type II, ascorbate-dependent monooxygenase, N-terminal domain"/>
    <property type="match status" value="1"/>
</dbReference>
<feature type="binding site" evidence="19">
    <location>
        <position position="210"/>
    </location>
    <ligand>
        <name>Cu(2+)</name>
        <dbReference type="ChEBI" id="CHEBI:29036"/>
        <label>1</label>
        <note>catalytic</note>
    </ligand>
</feature>
<keyword evidence="7 19" id="KW-0479">Metal-binding</keyword>
<feature type="binding site" evidence="19">
    <location>
        <position position="142"/>
    </location>
    <ligand>
        <name>Cu(2+)</name>
        <dbReference type="ChEBI" id="CHEBI:29036"/>
        <label>1</label>
        <note>catalytic</note>
    </ligand>
</feature>
<reference evidence="26 27" key="1">
    <citation type="submission" date="2020-04" db="EMBL/GenBank/DDBJ databases">
        <authorList>
            <person name="Laetsch R D."/>
            <person name="Stevens L."/>
            <person name="Kumar S."/>
            <person name="Blaxter L. M."/>
        </authorList>
    </citation>
    <scope>NUCLEOTIDE SEQUENCE [LARGE SCALE GENOMIC DNA]</scope>
</reference>
<comment type="cofactor">
    <cofactor evidence="2">
        <name>Zn(2+)</name>
        <dbReference type="ChEBI" id="CHEBI:29105"/>
    </cofactor>
</comment>
<dbReference type="GO" id="GO:0005507">
    <property type="term" value="F:copper ion binding"/>
    <property type="evidence" value="ECO:0007669"/>
    <property type="project" value="InterPro"/>
</dbReference>
<evidence type="ECO:0000259" key="24">
    <source>
        <dbReference type="Pfam" id="PF01082"/>
    </source>
</evidence>
<evidence type="ECO:0000256" key="5">
    <source>
        <dbReference type="ARBA" id="ARBA00010263"/>
    </source>
</evidence>
<evidence type="ECO:0000256" key="13">
    <source>
        <dbReference type="ARBA" id="ARBA00023033"/>
    </source>
</evidence>
<evidence type="ECO:0000256" key="10">
    <source>
        <dbReference type="ARBA" id="ARBA00022833"/>
    </source>
</evidence>
<keyword evidence="13" id="KW-0503">Monooxygenase</keyword>
<dbReference type="Gene3D" id="2.120.10.30">
    <property type="entry name" value="TolB, C-terminal domain"/>
    <property type="match status" value="1"/>
</dbReference>
<keyword evidence="22" id="KW-1133">Transmembrane helix</keyword>
<feature type="domain" description="Copper type II ascorbate-dependent monooxygenase N-terminal" evidence="24">
    <location>
        <begin position="60"/>
        <end position="146"/>
    </location>
</feature>
<evidence type="ECO:0008006" key="28">
    <source>
        <dbReference type="Google" id="ProtNLM"/>
    </source>
</evidence>
<dbReference type="GO" id="GO:0005576">
    <property type="term" value="C:extracellular region"/>
    <property type="evidence" value="ECO:0007669"/>
    <property type="project" value="UniProtKB-SubCell"/>
</dbReference>
<dbReference type="InterPro" id="IPR014784">
    <property type="entry name" value="Cu2_ascorb_mOase-like_C"/>
</dbReference>
<dbReference type="CDD" id="cd14958">
    <property type="entry name" value="NHL_PAL_like"/>
    <property type="match status" value="1"/>
</dbReference>
<evidence type="ECO:0000256" key="21">
    <source>
        <dbReference type="PROSITE-ProRule" id="PRU00504"/>
    </source>
</evidence>
<evidence type="ECO:0000256" key="23">
    <source>
        <dbReference type="SAM" id="SignalP"/>
    </source>
</evidence>
<evidence type="ECO:0000256" key="19">
    <source>
        <dbReference type="PIRSR" id="PIRSR600720-2"/>
    </source>
</evidence>
<comment type="catalytic activity">
    <reaction evidence="1">
        <text>a [peptide]-C-terminal (2S)-2-hydroxyglycine = a [peptide]-C-terminal amide + glyoxylate</text>
        <dbReference type="Rhea" id="RHEA:20924"/>
        <dbReference type="Rhea" id="RHEA-COMP:13485"/>
        <dbReference type="Rhea" id="RHEA-COMP:15321"/>
        <dbReference type="ChEBI" id="CHEBI:36655"/>
        <dbReference type="ChEBI" id="CHEBI:137001"/>
        <dbReference type="ChEBI" id="CHEBI:142768"/>
        <dbReference type="EC" id="4.3.2.5"/>
    </reaction>
</comment>
<dbReference type="FunFam" id="2.60.120.310:FF:000008">
    <property type="entry name" value="Probable peptidyl-glycine alpha-amidating monooxygenase pamn-1"/>
    <property type="match status" value="1"/>
</dbReference>
<evidence type="ECO:0000256" key="20">
    <source>
        <dbReference type="PIRSR" id="PIRSR600720-3"/>
    </source>
</evidence>
<proteinExistence type="inferred from homology"/>
<dbReference type="InterPro" id="IPR000323">
    <property type="entry name" value="Cu2_ascorb_mOase_N"/>
</dbReference>
<protein>
    <recommendedName>
        <fullName evidence="28">Peptidylglycine monooxygenase</fullName>
    </recommendedName>
</protein>
<feature type="binding site" evidence="19">
    <location>
        <position position="282"/>
    </location>
    <ligand>
        <name>Cu(2+)</name>
        <dbReference type="ChEBI" id="CHEBI:29036"/>
        <label>1</label>
        <note>catalytic</note>
    </ligand>
</feature>
<comment type="cofactor">
    <cofactor evidence="19">
        <name>Cu(2+)</name>
        <dbReference type="ChEBI" id="CHEBI:29036"/>
    </cofactor>
    <text evidence="19">Binds 2 Cu(2+) ions per subunit.</text>
</comment>
<feature type="binding site" evidence="19">
    <location>
        <position position="76"/>
    </location>
    <ligand>
        <name>Cu(2+)</name>
        <dbReference type="ChEBI" id="CHEBI:29036"/>
        <label>1</label>
        <note>catalytic</note>
    </ligand>
</feature>
<dbReference type="SUPFAM" id="SSF101898">
    <property type="entry name" value="NHL repeat"/>
    <property type="match status" value="1"/>
</dbReference>
<dbReference type="PROSITE" id="PS51125">
    <property type="entry name" value="NHL"/>
    <property type="match status" value="1"/>
</dbReference>
<evidence type="ECO:0000256" key="8">
    <source>
        <dbReference type="ARBA" id="ARBA00022729"/>
    </source>
</evidence>
<dbReference type="Pfam" id="PF01436">
    <property type="entry name" value="NHL"/>
    <property type="match status" value="1"/>
</dbReference>
<dbReference type="InterPro" id="IPR001258">
    <property type="entry name" value="NHL_repeat"/>
</dbReference>
<evidence type="ECO:0000256" key="12">
    <source>
        <dbReference type="ARBA" id="ARBA00023008"/>
    </source>
</evidence>
<feature type="disulfide bond" evidence="20">
    <location>
        <begin position="194"/>
        <end position="305"/>
    </location>
</feature>
<dbReference type="GO" id="GO:0006518">
    <property type="term" value="P:peptide metabolic process"/>
    <property type="evidence" value="ECO:0007669"/>
    <property type="project" value="InterPro"/>
</dbReference>
<evidence type="ECO:0000313" key="27">
    <source>
        <dbReference type="Proteomes" id="UP000494206"/>
    </source>
</evidence>
<feature type="binding site" evidence="19">
    <location>
        <position position="75"/>
    </location>
    <ligand>
        <name>Cu(2+)</name>
        <dbReference type="ChEBI" id="CHEBI:29036"/>
        <label>1</label>
        <note>catalytic</note>
    </ligand>
</feature>
<dbReference type="PANTHER" id="PTHR10680">
    <property type="entry name" value="PEPTIDYL-GLYCINE ALPHA-AMIDATING MONOOXYGENASE"/>
    <property type="match status" value="1"/>
</dbReference>
<dbReference type="InterPro" id="IPR024548">
    <property type="entry name" value="Cu2_monoox_C"/>
</dbReference>
<evidence type="ECO:0000256" key="4">
    <source>
        <dbReference type="ARBA" id="ARBA00006026"/>
    </source>
</evidence>
<dbReference type="InterPro" id="IPR014783">
    <property type="entry name" value="Cu2_ascorb_mOase_CS-2"/>
</dbReference>
<comment type="catalytic activity">
    <reaction evidence="18">
        <text>a [peptide]-C-terminal glycine + 2 L-ascorbate + O2 = a [peptide]-C-terminal (2S)-2-hydroxyglycine + 2 monodehydro-L-ascorbate radical + H2O</text>
        <dbReference type="Rhea" id="RHEA:21452"/>
        <dbReference type="Rhea" id="RHEA-COMP:13486"/>
        <dbReference type="Rhea" id="RHEA-COMP:15321"/>
        <dbReference type="ChEBI" id="CHEBI:15377"/>
        <dbReference type="ChEBI" id="CHEBI:15379"/>
        <dbReference type="ChEBI" id="CHEBI:38290"/>
        <dbReference type="ChEBI" id="CHEBI:59513"/>
        <dbReference type="ChEBI" id="CHEBI:137000"/>
        <dbReference type="ChEBI" id="CHEBI:142768"/>
        <dbReference type="EC" id="1.14.17.3"/>
    </reaction>
</comment>
<evidence type="ECO:0000313" key="26">
    <source>
        <dbReference type="EMBL" id="CAB3408977.1"/>
    </source>
</evidence>
<dbReference type="Gene3D" id="2.60.120.230">
    <property type="match status" value="1"/>
</dbReference>
<keyword evidence="22" id="KW-0472">Membrane</keyword>
<dbReference type="OrthoDB" id="10044505at2759"/>
<dbReference type="SUPFAM" id="SSF49742">
    <property type="entry name" value="PHM/PNGase F"/>
    <property type="match status" value="2"/>
</dbReference>
<name>A0A8S1F9P0_9PELO</name>
<evidence type="ECO:0000256" key="1">
    <source>
        <dbReference type="ARBA" id="ARBA00000686"/>
    </source>
</evidence>
<keyword evidence="17" id="KW-0511">Multifunctional enzyme</keyword>
<dbReference type="PRINTS" id="PR00790">
    <property type="entry name" value="PAMONOXGNASE"/>
</dbReference>
<dbReference type="Pfam" id="PF03712">
    <property type="entry name" value="Cu2_monoox_C"/>
    <property type="match status" value="1"/>
</dbReference>
<keyword evidence="22" id="KW-0812">Transmembrane</keyword>
<dbReference type="InterPro" id="IPR008977">
    <property type="entry name" value="PHM/PNGase_F_dom_sf"/>
</dbReference>
<evidence type="ECO:0000256" key="15">
    <source>
        <dbReference type="ARBA" id="ARBA00023180"/>
    </source>
</evidence>
<keyword evidence="8 23" id="KW-0732">Signal</keyword>
<evidence type="ECO:0000256" key="3">
    <source>
        <dbReference type="ARBA" id="ARBA00004613"/>
    </source>
</evidence>
<dbReference type="PROSITE" id="PS00085">
    <property type="entry name" value="CU2_MONOOXYGENASE_2"/>
    <property type="match status" value="1"/>
</dbReference>
<dbReference type="InterPro" id="IPR036939">
    <property type="entry name" value="Cu2_ascorb_mOase_N_sf"/>
</dbReference>
<dbReference type="InterPro" id="IPR011042">
    <property type="entry name" value="6-blade_b-propeller_TolB-like"/>
</dbReference>
<dbReference type="EMBL" id="CADEPM010000007">
    <property type="protein sequence ID" value="CAB3408977.1"/>
    <property type="molecule type" value="Genomic_DNA"/>
</dbReference>
<evidence type="ECO:0000256" key="14">
    <source>
        <dbReference type="ARBA" id="ARBA00023157"/>
    </source>
</evidence>
<evidence type="ECO:0000256" key="22">
    <source>
        <dbReference type="SAM" id="Phobius"/>
    </source>
</evidence>
<comment type="similarity">
    <text evidence="4">In the C-terminal section; belongs to the peptidyl-alpha-hydroxyglycine alpha-amidating lyase family.</text>
</comment>
<dbReference type="GO" id="GO:0016020">
    <property type="term" value="C:membrane"/>
    <property type="evidence" value="ECO:0007669"/>
    <property type="project" value="InterPro"/>
</dbReference>
<keyword evidence="9" id="KW-0677">Repeat</keyword>
<evidence type="ECO:0000256" key="6">
    <source>
        <dbReference type="ARBA" id="ARBA00022525"/>
    </source>
</evidence>
<feature type="transmembrane region" description="Helical" evidence="22">
    <location>
        <begin position="690"/>
        <end position="709"/>
    </location>
</feature>
<keyword evidence="12 19" id="KW-0186">Copper</keyword>
<keyword evidence="14 20" id="KW-1015">Disulfide bond</keyword>
<comment type="caution">
    <text evidence="26">The sequence shown here is derived from an EMBL/GenBank/DDBJ whole genome shotgun (WGS) entry which is preliminary data.</text>
</comment>
<keyword evidence="16" id="KW-0456">Lyase</keyword>
<comment type="similarity">
    <text evidence="5">In the N-terminal section; belongs to the copper type II ascorbate-dependent monooxygenase family.</text>
</comment>